<feature type="compositionally biased region" description="Basic residues" evidence="1">
    <location>
        <begin position="1"/>
        <end position="12"/>
    </location>
</feature>
<proteinExistence type="predicted"/>
<dbReference type="GO" id="GO:0006360">
    <property type="term" value="P:transcription by RNA polymerase I"/>
    <property type="evidence" value="ECO:0007669"/>
    <property type="project" value="InterPro"/>
</dbReference>
<dbReference type="AlphaFoldDB" id="A0A7S1T4Y9"/>
<reference evidence="2" key="1">
    <citation type="submission" date="2021-01" db="EMBL/GenBank/DDBJ databases">
        <authorList>
            <person name="Corre E."/>
            <person name="Pelletier E."/>
            <person name="Niang G."/>
            <person name="Scheremetjew M."/>
            <person name="Finn R."/>
            <person name="Kale V."/>
            <person name="Holt S."/>
            <person name="Cochrane G."/>
            <person name="Meng A."/>
            <person name="Brown T."/>
            <person name="Cohen L."/>
        </authorList>
    </citation>
    <scope>NUCLEOTIDE SEQUENCE</scope>
    <source>
        <strain evidence="2">SAG 36.94</strain>
    </source>
</reference>
<feature type="region of interest" description="Disordered" evidence="1">
    <location>
        <begin position="1"/>
        <end position="24"/>
    </location>
</feature>
<evidence type="ECO:0000256" key="1">
    <source>
        <dbReference type="SAM" id="MobiDB-lite"/>
    </source>
</evidence>
<dbReference type="Pfam" id="PF14929">
    <property type="entry name" value="TAF1_subA"/>
    <property type="match status" value="1"/>
</dbReference>
<dbReference type="EMBL" id="HBGH01000414">
    <property type="protein sequence ID" value="CAD9220989.1"/>
    <property type="molecule type" value="Transcribed_RNA"/>
</dbReference>
<name>A0A7S1T4Y9_9RHOD</name>
<dbReference type="InterPro" id="IPR039495">
    <property type="entry name" value="TAF1A"/>
</dbReference>
<organism evidence="2">
    <name type="scientific">Compsopogon caeruleus</name>
    <dbReference type="NCBI Taxonomy" id="31354"/>
    <lineage>
        <taxon>Eukaryota</taxon>
        <taxon>Rhodophyta</taxon>
        <taxon>Compsopogonophyceae</taxon>
        <taxon>Compsopogonales</taxon>
        <taxon>Compsopogonaceae</taxon>
        <taxon>Compsopogon</taxon>
    </lineage>
</organism>
<protein>
    <submittedName>
        <fullName evidence="2">Uncharacterized protein</fullName>
    </submittedName>
</protein>
<gene>
    <name evidence="2" type="ORF">CCAE0312_LOCUS213</name>
</gene>
<evidence type="ECO:0000313" key="2">
    <source>
        <dbReference type="EMBL" id="CAD9220989.1"/>
    </source>
</evidence>
<accession>A0A7S1T4Y9</accession>
<sequence>MRRMGVMRKRKRSESGLQGIGPLREIPVKSRRGSEVSHGRPFVSAWDSVGQGEGLSDRRVRGLEQPTFVNLVLLAGHRLLAHDFAGTAAIFPALLRRYRCGDAHGKKELSQEVFCLGLGMLRNKQNSRGVSDQYMTEKFLKAVVYGPESLYRTSHKIGALVELAMELVSRDRAQDAFVELRDNSAREPFLSSALVHGYLGTIALALAQNSDSRTFNRDTLLKLSSDALLRASSMDPSAHIFVFYASAAAQLAGSTDESLNILRTFCVLHPEDPEGFHNLLEALLAHPEVVNKDLIRQEKVSVARNLVRCDATSDLGLKVLLEAYSWKWAVSPRVDYIEASLIMARNLDFGNCFEKAATWSALSKLLEKHPDASEQVLSDGGRQRWWPSHYFRERHARSESLASPGLATNKARAAYFLFGSANVYSTEVAKWCGDFA</sequence>
<dbReference type="GO" id="GO:0000120">
    <property type="term" value="C:RNA polymerase I transcription regulator complex"/>
    <property type="evidence" value="ECO:0007669"/>
    <property type="project" value="InterPro"/>
</dbReference>